<protein>
    <submittedName>
        <fullName evidence="9">Undecaprenyl-phosphate glucose phosphotransferase</fullName>
        <ecNumber evidence="9">2.7.8.31</ecNumber>
    </submittedName>
</protein>
<dbReference type="AlphaFoldDB" id="A0A538UAX0"/>
<evidence type="ECO:0000256" key="1">
    <source>
        <dbReference type="ARBA" id="ARBA00004141"/>
    </source>
</evidence>
<evidence type="ECO:0000313" key="9">
    <source>
        <dbReference type="EMBL" id="TMQ73051.1"/>
    </source>
</evidence>
<evidence type="ECO:0000256" key="5">
    <source>
        <dbReference type="ARBA" id="ARBA00022989"/>
    </source>
</evidence>
<comment type="caution">
    <text evidence="9">The sequence shown here is derived from an EMBL/GenBank/DDBJ whole genome shotgun (WGS) entry which is preliminary data.</text>
</comment>
<feature type="transmembrane region" description="Helical" evidence="7">
    <location>
        <begin position="47"/>
        <end position="69"/>
    </location>
</feature>
<keyword evidence="6 7" id="KW-0472">Membrane</keyword>
<keyword evidence="4 7" id="KW-0812">Transmembrane</keyword>
<dbReference type="EMBL" id="VBPA01000026">
    <property type="protein sequence ID" value="TMQ73051.1"/>
    <property type="molecule type" value="Genomic_DNA"/>
</dbReference>
<evidence type="ECO:0000313" key="10">
    <source>
        <dbReference type="Proteomes" id="UP000319836"/>
    </source>
</evidence>
<evidence type="ECO:0000259" key="8">
    <source>
        <dbReference type="Pfam" id="PF02397"/>
    </source>
</evidence>
<dbReference type="InterPro" id="IPR017473">
    <property type="entry name" value="Undecaprenyl-P_gluc_Ptfrase"/>
</dbReference>
<dbReference type="InterPro" id="IPR003362">
    <property type="entry name" value="Bact_transf"/>
</dbReference>
<dbReference type="Proteomes" id="UP000319836">
    <property type="component" value="Unassembled WGS sequence"/>
</dbReference>
<feature type="transmembrane region" description="Helical" evidence="7">
    <location>
        <begin position="108"/>
        <end position="129"/>
    </location>
</feature>
<evidence type="ECO:0000256" key="6">
    <source>
        <dbReference type="ARBA" id="ARBA00023136"/>
    </source>
</evidence>
<dbReference type="SUPFAM" id="SSF51735">
    <property type="entry name" value="NAD(P)-binding Rossmann-fold domains"/>
    <property type="match status" value="1"/>
</dbReference>
<dbReference type="InterPro" id="IPR036291">
    <property type="entry name" value="NAD(P)-bd_dom_sf"/>
</dbReference>
<gene>
    <name evidence="9" type="ORF">E6K80_01145</name>
</gene>
<feature type="transmembrane region" description="Helical" evidence="7">
    <location>
        <begin position="282"/>
        <end position="303"/>
    </location>
</feature>
<comment type="subcellular location">
    <subcellularLocation>
        <location evidence="1">Membrane</location>
        <topology evidence="1">Multi-pass membrane protein</topology>
    </subcellularLocation>
</comment>
<evidence type="ECO:0000256" key="2">
    <source>
        <dbReference type="ARBA" id="ARBA00006464"/>
    </source>
</evidence>
<keyword evidence="5 7" id="KW-1133">Transmembrane helix</keyword>
<dbReference type="GO" id="GO:0016020">
    <property type="term" value="C:membrane"/>
    <property type="evidence" value="ECO:0007669"/>
    <property type="project" value="UniProtKB-SubCell"/>
</dbReference>
<name>A0A538UAX0_UNCEI</name>
<dbReference type="NCBIfam" id="TIGR03025">
    <property type="entry name" value="EPS_sugtrans"/>
    <property type="match status" value="1"/>
</dbReference>
<evidence type="ECO:0000256" key="4">
    <source>
        <dbReference type="ARBA" id="ARBA00022692"/>
    </source>
</evidence>
<evidence type="ECO:0000256" key="7">
    <source>
        <dbReference type="SAM" id="Phobius"/>
    </source>
</evidence>
<dbReference type="PANTHER" id="PTHR30576:SF0">
    <property type="entry name" value="UNDECAPRENYL-PHOSPHATE N-ACETYLGALACTOSAMINYL 1-PHOSPHATE TRANSFERASE-RELATED"/>
    <property type="match status" value="1"/>
</dbReference>
<accession>A0A538UAX0</accession>
<dbReference type="PANTHER" id="PTHR30576">
    <property type="entry name" value="COLANIC BIOSYNTHESIS UDP-GLUCOSE LIPID CARRIER TRANSFERASE"/>
    <property type="match status" value="1"/>
</dbReference>
<dbReference type="Pfam" id="PF02397">
    <property type="entry name" value="Bac_transf"/>
    <property type="match status" value="1"/>
</dbReference>
<organism evidence="9 10">
    <name type="scientific">Eiseniibacteriota bacterium</name>
    <dbReference type="NCBI Taxonomy" id="2212470"/>
    <lineage>
        <taxon>Bacteria</taxon>
        <taxon>Candidatus Eiseniibacteriota</taxon>
    </lineage>
</organism>
<sequence>MLARHRQVFASGVFALDAVLIAGSWLGAYALRFHALPAPLGVPSLSFYLWFGAVLTPVALLVLRTFKIYRSARTARLSQELLALAQGMIIVGALAALASYFTKGELSRGFLAVFVVVATVAQCGSRVVIRGALRGLRRGGRNLRHTILVGTGDVARLMIEKIHRHADFGLHLQGLVATDLALVGETIHGHEVIGAISDLPRVVETRGVDLVYLALPRQEWQAEEEALRLLADSTAAVRLVPDLRHAFRLNPSVEDFDGMPVVLVTDSPEQGWNAVLKRGFDLVCSTAGLLLLWPVLLAIAVLVKLDSPGPVFYAQERVGLNGRRFRMIKFRSMRVDAEARGAGWTTKDDPRRTRFGEVLRRLSLDELPQLWNVLVGDMSLVGPRPERPVYVDQFRASIPRYMLRHHVRAGLTGWAQVNGLRGDTPLERRIEYDLYYVKNWSLALDVRILLLTFARVFRDGSAY</sequence>
<dbReference type="Gene3D" id="3.40.50.720">
    <property type="entry name" value="NAD(P)-binding Rossmann-like Domain"/>
    <property type="match status" value="1"/>
</dbReference>
<feature type="transmembrane region" description="Helical" evidence="7">
    <location>
        <begin position="81"/>
        <end position="102"/>
    </location>
</feature>
<comment type="similarity">
    <text evidence="2">Belongs to the bacterial sugar transferase family.</text>
</comment>
<dbReference type="NCBIfam" id="TIGR03023">
    <property type="entry name" value="WcaJ_sugtrans"/>
    <property type="match status" value="1"/>
</dbReference>
<feature type="transmembrane region" description="Helical" evidence="7">
    <location>
        <begin position="7"/>
        <end position="27"/>
    </location>
</feature>
<dbReference type="GO" id="GO:0089702">
    <property type="term" value="F:undecaprenyl-phosphate glucose phosphotransferase activity"/>
    <property type="evidence" value="ECO:0007669"/>
    <property type="project" value="UniProtKB-EC"/>
</dbReference>
<evidence type="ECO:0000256" key="3">
    <source>
        <dbReference type="ARBA" id="ARBA00022679"/>
    </source>
</evidence>
<dbReference type="Pfam" id="PF13727">
    <property type="entry name" value="CoA_binding_3"/>
    <property type="match status" value="1"/>
</dbReference>
<feature type="domain" description="Bacterial sugar transferase" evidence="8">
    <location>
        <begin position="277"/>
        <end position="457"/>
    </location>
</feature>
<keyword evidence="3 9" id="KW-0808">Transferase</keyword>
<dbReference type="InterPro" id="IPR017475">
    <property type="entry name" value="EPS_sugar_tfrase"/>
</dbReference>
<proteinExistence type="inferred from homology"/>
<reference evidence="9 10" key="1">
    <citation type="journal article" date="2019" name="Nat. Microbiol.">
        <title>Mediterranean grassland soil C-N compound turnover is dependent on rainfall and depth, and is mediated by genomically divergent microorganisms.</title>
        <authorList>
            <person name="Diamond S."/>
            <person name="Andeer P.F."/>
            <person name="Li Z."/>
            <person name="Crits-Christoph A."/>
            <person name="Burstein D."/>
            <person name="Anantharaman K."/>
            <person name="Lane K.R."/>
            <person name="Thomas B.C."/>
            <person name="Pan C."/>
            <person name="Northen T.R."/>
            <person name="Banfield J.F."/>
        </authorList>
    </citation>
    <scope>NUCLEOTIDE SEQUENCE [LARGE SCALE GENOMIC DNA]</scope>
    <source>
        <strain evidence="9">WS_10</strain>
    </source>
</reference>
<dbReference type="EC" id="2.7.8.31" evidence="9"/>